<evidence type="ECO:0000259" key="2">
    <source>
        <dbReference type="Pfam" id="PF18753"/>
    </source>
</evidence>
<reference evidence="3 4" key="1">
    <citation type="journal article" date="2005" name="Nucleic Acids Res.">
        <title>Genomic blueprint of Hahella chejuensis, a marine microbe producing an algicidal agent.</title>
        <authorList>
            <person name="Jeong H."/>
            <person name="Yim J.H."/>
            <person name="Lee C."/>
            <person name="Choi S.-H."/>
            <person name="Park Y.K."/>
            <person name="Yoon S.H."/>
            <person name="Hur C.-G."/>
            <person name="Kang H.-Y."/>
            <person name="Kim D."/>
            <person name="Lee H.H."/>
            <person name="Park K.H."/>
            <person name="Park S.-H."/>
            <person name="Park H.-S."/>
            <person name="Lee H.K."/>
            <person name="Oh T.K."/>
            <person name="Kim J.F."/>
        </authorList>
    </citation>
    <scope>NUCLEOTIDE SEQUENCE [LARGE SCALE GENOMIC DNA]</scope>
    <source>
        <strain evidence="3 4">KCTC 2396</strain>
    </source>
</reference>
<dbReference type="KEGG" id="hch:HCH_05681"/>
<organism evidence="3 4">
    <name type="scientific">Hahella chejuensis (strain KCTC 2396)</name>
    <dbReference type="NCBI Taxonomy" id="349521"/>
    <lineage>
        <taxon>Bacteria</taxon>
        <taxon>Pseudomonadati</taxon>
        <taxon>Pseudomonadota</taxon>
        <taxon>Gammaproteobacteria</taxon>
        <taxon>Oceanospirillales</taxon>
        <taxon>Hahellaceae</taxon>
        <taxon>Hahella</taxon>
    </lineage>
</organism>
<feature type="region of interest" description="Disordered" evidence="1">
    <location>
        <begin position="202"/>
        <end position="225"/>
    </location>
</feature>
<feature type="domain" description="Nucleotide modification associated" evidence="2">
    <location>
        <begin position="3"/>
        <end position="186"/>
    </location>
</feature>
<evidence type="ECO:0000313" key="3">
    <source>
        <dbReference type="EMBL" id="ABC32336.1"/>
    </source>
</evidence>
<keyword evidence="4" id="KW-1185">Reference proteome</keyword>
<dbReference type="Pfam" id="PF18753">
    <property type="entry name" value="Nmad2"/>
    <property type="match status" value="1"/>
</dbReference>
<dbReference type="AlphaFoldDB" id="Q2SAI8"/>
<dbReference type="HOGENOM" id="CLU_1228507_0_0_6"/>
<evidence type="ECO:0000313" key="4">
    <source>
        <dbReference type="Proteomes" id="UP000000238"/>
    </source>
</evidence>
<gene>
    <name evidence="3" type="ordered locus">HCH_05681</name>
</gene>
<protein>
    <recommendedName>
        <fullName evidence="2">Nucleotide modification associated domain-containing protein</fullName>
    </recommendedName>
</protein>
<name>Q2SAI8_HAHCH</name>
<dbReference type="EMBL" id="CP000155">
    <property type="protein sequence ID" value="ABC32336.1"/>
    <property type="molecule type" value="Genomic_DNA"/>
</dbReference>
<dbReference type="OrthoDB" id="2080678at2"/>
<dbReference type="Proteomes" id="UP000000238">
    <property type="component" value="Chromosome"/>
</dbReference>
<dbReference type="RefSeq" id="WP_011399395.1">
    <property type="nucleotide sequence ID" value="NC_007645.1"/>
</dbReference>
<dbReference type="InterPro" id="IPR041180">
    <property type="entry name" value="Nmad2"/>
</dbReference>
<accession>Q2SAI8</accession>
<sequence length="225" mass="25612">MKPNIFRYVVRYDCESAPSLYEGFCVMPVCMSHIREPVEIDDWMIGFQSKTPNHVVYAMQVRETLSLVDYLKDKRFADSIPKPATSSENIHILDRKRQLEHKVSPAHIGPNYEEYIRSLTVLVSNKFWYFGANSQLISTDLTHLSPPHQGNIVHKNRRDTDLDRFKIWLSRWSMGIHGEPEEACVKLRDWLSALGANVDEIGANPNGKGFDPTDNGHPCSKLGGG</sequence>
<evidence type="ECO:0000256" key="1">
    <source>
        <dbReference type="SAM" id="MobiDB-lite"/>
    </source>
</evidence>
<proteinExistence type="predicted"/>